<keyword evidence="3" id="KW-1185">Reference proteome</keyword>
<feature type="compositionally biased region" description="Polar residues" evidence="1">
    <location>
        <begin position="34"/>
        <end position="45"/>
    </location>
</feature>
<proteinExistence type="predicted"/>
<reference evidence="2 3" key="1">
    <citation type="submission" date="2018-11" db="EMBL/GenBank/DDBJ databases">
        <title>Microbial catabolism of amino acid.</title>
        <authorList>
            <person name="Hibi M."/>
            <person name="Ogawa J."/>
        </authorList>
    </citation>
    <scope>NUCLEOTIDE SEQUENCE [LARGE SCALE GENOMIC DNA]</scope>
    <source>
        <strain evidence="2 3">C31-06</strain>
    </source>
</reference>
<evidence type="ECO:0000313" key="3">
    <source>
        <dbReference type="Proteomes" id="UP000287519"/>
    </source>
</evidence>
<dbReference type="Proteomes" id="UP000287519">
    <property type="component" value="Unassembled WGS sequence"/>
</dbReference>
<dbReference type="AlphaFoldDB" id="A0A402CAF3"/>
<organism evidence="2 3">
    <name type="scientific">Rhodococcus wratislaviensis</name>
    <name type="common">Tsukamurella wratislaviensis</name>
    <dbReference type="NCBI Taxonomy" id="44752"/>
    <lineage>
        <taxon>Bacteria</taxon>
        <taxon>Bacillati</taxon>
        <taxon>Actinomycetota</taxon>
        <taxon>Actinomycetes</taxon>
        <taxon>Mycobacteriales</taxon>
        <taxon>Nocardiaceae</taxon>
        <taxon>Rhodococcus</taxon>
    </lineage>
</organism>
<protein>
    <submittedName>
        <fullName evidence="2">Uncharacterized protein</fullName>
    </submittedName>
</protein>
<feature type="region of interest" description="Disordered" evidence="1">
    <location>
        <begin position="1"/>
        <end position="45"/>
    </location>
</feature>
<accession>A0A402CAF3</accession>
<dbReference type="EMBL" id="BHYM01000037">
    <property type="protein sequence ID" value="GCE40576.1"/>
    <property type="molecule type" value="Genomic_DNA"/>
</dbReference>
<gene>
    <name evidence="2" type="ORF">Rhow_004219</name>
</gene>
<sequence length="45" mass="4630">MAGTNAAAIWLGDRIGNQGGGSRSEIRHSGGTAPDSNRTSPRTFT</sequence>
<name>A0A402CAF3_RHOWR</name>
<evidence type="ECO:0000256" key="1">
    <source>
        <dbReference type="SAM" id="MobiDB-lite"/>
    </source>
</evidence>
<comment type="caution">
    <text evidence="2">The sequence shown here is derived from an EMBL/GenBank/DDBJ whole genome shotgun (WGS) entry which is preliminary data.</text>
</comment>
<evidence type="ECO:0000313" key="2">
    <source>
        <dbReference type="EMBL" id="GCE40576.1"/>
    </source>
</evidence>